<keyword evidence="13" id="KW-0812">Transmembrane</keyword>
<dbReference type="Pfam" id="PF00072">
    <property type="entry name" value="Response_reg"/>
    <property type="match status" value="1"/>
</dbReference>
<organism evidence="17 18">
    <name type="scientific">Alkalitalea saponilacus</name>
    <dbReference type="NCBI Taxonomy" id="889453"/>
    <lineage>
        <taxon>Bacteria</taxon>
        <taxon>Pseudomonadati</taxon>
        <taxon>Bacteroidota</taxon>
        <taxon>Bacteroidia</taxon>
        <taxon>Marinilabiliales</taxon>
        <taxon>Marinilabiliaceae</taxon>
        <taxon>Alkalitalea</taxon>
    </lineage>
</organism>
<evidence type="ECO:0000313" key="17">
    <source>
        <dbReference type="EMBL" id="SKC23964.1"/>
    </source>
</evidence>
<dbReference type="InterPro" id="IPR005467">
    <property type="entry name" value="His_kinase_dom"/>
</dbReference>
<evidence type="ECO:0000259" key="15">
    <source>
        <dbReference type="PROSITE" id="PS50109"/>
    </source>
</evidence>
<gene>
    <name evidence="17" type="ORF">SAMN03080601_03251</name>
</gene>
<dbReference type="Gene3D" id="1.10.287.130">
    <property type="match status" value="1"/>
</dbReference>
<keyword evidence="11" id="KW-0804">Transcription</keyword>
<dbReference type="Pfam" id="PF12833">
    <property type="entry name" value="HTH_18"/>
    <property type="match status" value="1"/>
</dbReference>
<feature type="domain" description="Response regulatory" evidence="16">
    <location>
        <begin position="1232"/>
        <end position="1347"/>
    </location>
</feature>
<feature type="transmembrane region" description="Helical" evidence="13">
    <location>
        <begin position="920"/>
        <end position="941"/>
    </location>
</feature>
<dbReference type="GO" id="GO:0005524">
    <property type="term" value="F:ATP binding"/>
    <property type="evidence" value="ECO:0007669"/>
    <property type="project" value="UniProtKB-KW"/>
</dbReference>
<keyword evidence="13" id="KW-1133">Transmembrane helix</keyword>
<dbReference type="Gene3D" id="3.30.565.10">
    <property type="entry name" value="Histidine kinase-like ATPase, C-terminal domain"/>
    <property type="match status" value="1"/>
</dbReference>
<comment type="catalytic activity">
    <reaction evidence="1">
        <text>ATP + protein L-histidine = ADP + protein N-phospho-L-histidine.</text>
        <dbReference type="EC" id="2.7.13.3"/>
    </reaction>
</comment>
<dbReference type="CDD" id="cd00082">
    <property type="entry name" value="HisKA"/>
    <property type="match status" value="1"/>
</dbReference>
<evidence type="ECO:0000256" key="2">
    <source>
        <dbReference type="ARBA" id="ARBA00012438"/>
    </source>
</evidence>
<evidence type="ECO:0000259" key="16">
    <source>
        <dbReference type="PROSITE" id="PS50110"/>
    </source>
</evidence>
<evidence type="ECO:0000256" key="13">
    <source>
        <dbReference type="SAM" id="Phobius"/>
    </source>
</evidence>
<dbReference type="SMART" id="SM00387">
    <property type="entry name" value="HATPase_c"/>
    <property type="match status" value="1"/>
</dbReference>
<feature type="domain" description="Histidine kinase" evidence="15">
    <location>
        <begin position="966"/>
        <end position="1182"/>
    </location>
</feature>
<dbReference type="InterPro" id="IPR013783">
    <property type="entry name" value="Ig-like_fold"/>
</dbReference>
<dbReference type="EC" id="2.7.13.3" evidence="2"/>
<dbReference type="InterPro" id="IPR036890">
    <property type="entry name" value="HATPase_C_sf"/>
</dbReference>
<dbReference type="SUPFAM" id="SSF52172">
    <property type="entry name" value="CheY-like"/>
    <property type="match status" value="1"/>
</dbReference>
<dbReference type="InterPro" id="IPR003661">
    <property type="entry name" value="HisK_dim/P_dom"/>
</dbReference>
<evidence type="ECO:0000259" key="14">
    <source>
        <dbReference type="PROSITE" id="PS01124"/>
    </source>
</evidence>
<dbReference type="GO" id="GO:0000155">
    <property type="term" value="F:phosphorelay sensor kinase activity"/>
    <property type="evidence" value="ECO:0007669"/>
    <property type="project" value="InterPro"/>
</dbReference>
<evidence type="ECO:0000256" key="10">
    <source>
        <dbReference type="ARBA" id="ARBA00023125"/>
    </source>
</evidence>
<dbReference type="Gene3D" id="2.130.10.10">
    <property type="entry name" value="YVTN repeat-like/Quinoprotein amine dehydrogenase"/>
    <property type="match status" value="3"/>
</dbReference>
<name>A0A1T5HTH5_9BACT</name>
<feature type="domain" description="HTH araC/xylS-type" evidence="14">
    <location>
        <begin position="1379"/>
        <end position="1476"/>
    </location>
</feature>
<dbReference type="InterPro" id="IPR001789">
    <property type="entry name" value="Sig_transdc_resp-reg_receiver"/>
</dbReference>
<dbReference type="PROSITE" id="PS50110">
    <property type="entry name" value="RESPONSE_REGULATORY"/>
    <property type="match status" value="1"/>
</dbReference>
<dbReference type="PANTHER" id="PTHR43547">
    <property type="entry name" value="TWO-COMPONENT HISTIDINE KINASE"/>
    <property type="match status" value="1"/>
</dbReference>
<dbReference type="SUPFAM" id="SSF63829">
    <property type="entry name" value="Calcium-dependent phosphotriesterase"/>
    <property type="match status" value="3"/>
</dbReference>
<dbReference type="InterPro" id="IPR011110">
    <property type="entry name" value="Reg_prop"/>
</dbReference>
<dbReference type="InterPro" id="IPR015943">
    <property type="entry name" value="WD40/YVTN_repeat-like_dom_sf"/>
</dbReference>
<keyword evidence="8" id="KW-0902">Two-component regulatory system</keyword>
<dbReference type="PROSITE" id="PS01124">
    <property type="entry name" value="HTH_ARAC_FAMILY_2"/>
    <property type="match status" value="1"/>
</dbReference>
<dbReference type="Gene3D" id="1.10.10.60">
    <property type="entry name" value="Homeodomain-like"/>
    <property type="match status" value="1"/>
</dbReference>
<dbReference type="Gene3D" id="2.60.40.10">
    <property type="entry name" value="Immunoglobulins"/>
    <property type="match status" value="1"/>
</dbReference>
<proteinExistence type="predicted"/>
<accession>A0A1T5HTH5</accession>
<dbReference type="SUPFAM" id="SSF46689">
    <property type="entry name" value="Homeodomain-like"/>
    <property type="match status" value="1"/>
</dbReference>
<reference evidence="17 18" key="1">
    <citation type="submission" date="2017-02" db="EMBL/GenBank/DDBJ databases">
        <authorList>
            <person name="Peterson S.W."/>
        </authorList>
    </citation>
    <scope>NUCLEOTIDE SEQUENCE [LARGE SCALE GENOMIC DNA]</scope>
    <source>
        <strain evidence="17 18">DSM 24412</strain>
    </source>
</reference>
<keyword evidence="18" id="KW-1185">Reference proteome</keyword>
<dbReference type="GO" id="GO:0003700">
    <property type="term" value="F:DNA-binding transcription factor activity"/>
    <property type="evidence" value="ECO:0007669"/>
    <property type="project" value="InterPro"/>
</dbReference>
<dbReference type="EMBL" id="FUYV01000024">
    <property type="protein sequence ID" value="SKC23964.1"/>
    <property type="molecule type" value="Genomic_DNA"/>
</dbReference>
<dbReference type="PROSITE" id="PS00041">
    <property type="entry name" value="HTH_ARAC_FAMILY_1"/>
    <property type="match status" value="1"/>
</dbReference>
<dbReference type="STRING" id="889453.SAMN03080601_03251"/>
<feature type="transmembrane region" description="Helical" evidence="13">
    <location>
        <begin position="12"/>
        <end position="30"/>
    </location>
</feature>
<dbReference type="InterPro" id="IPR036097">
    <property type="entry name" value="HisK_dim/P_sf"/>
</dbReference>
<dbReference type="Pfam" id="PF00512">
    <property type="entry name" value="HisKA"/>
    <property type="match status" value="1"/>
</dbReference>
<dbReference type="CDD" id="cd00146">
    <property type="entry name" value="PKD"/>
    <property type="match status" value="1"/>
</dbReference>
<dbReference type="PROSITE" id="PS50109">
    <property type="entry name" value="HIS_KIN"/>
    <property type="match status" value="1"/>
</dbReference>
<dbReference type="PANTHER" id="PTHR43547:SF2">
    <property type="entry name" value="HYBRID SIGNAL TRANSDUCTION HISTIDINE KINASE C"/>
    <property type="match status" value="1"/>
</dbReference>
<evidence type="ECO:0000256" key="12">
    <source>
        <dbReference type="PROSITE-ProRule" id="PRU00169"/>
    </source>
</evidence>
<dbReference type="InterPro" id="IPR004358">
    <property type="entry name" value="Sig_transdc_His_kin-like_C"/>
</dbReference>
<sequence>MKETMKHKKTDTIFSRYILILAAIISSNFLNDSYATEILRFEHFNTSRGLSQNTASSVLCDSRGYLWIGTNNGLNRYDGNKFRVFYSEEDGQINFTHNRIINIWEDAKGFIWFETHDGHYHYFDPVSEQFRSLSDFLTELEEGHTIFSSFLQYSESDIWLGLYTRGVIRLRYNEDQHRYDITHYTSRGANAISNNRVSFITKDIEENIWIGTQKGLTLIEKQSIESGSLTFQHLFITHSFTSHIETATELWFGTSDAGILKFQKPMQLYTFLNTENTSTLRSNHITLLHITKGGRIIVGFDQKGLQINSVQTNQWQTIPLNGSHVNNIYEDRFGLIWIATDEFGLTGFNPSTNNTKRHQFLDPGSEVVPDEERHIFFEDSNDNLWVGTHEGALNLYDRDSHEFVHFRNDPSDPNSISSNVVLSIAEDHSGQLWIGTGQFHGGVEKVISKNPALDHILPAPDPGHISKNIVRAVFEDPQNRTWIGTKAGRLHVFEDDRQIHEFARFATPQGIISGFNVYCIVLDDDGHLWLGSKGKGILISQQPLSDYSNLSNITFDNYVPQDNDSTTLSHVNIYSMAKDKNGNIWIGTYGNGVNISYKNSDGTYSFTRINENNSRLSSNLVRNILADSNGRVWIATGYGLNLIENMSQIHENKIEIRSFFTGQYPGSISLNDVIHLYEDSGNNIWAATFGGGINRLTDLNEEQAIFEVFNQSHGLSNNVVYSIQEDNQGFLWFSTENGLSRLNTANNSFEVFNTNNGLNFNIFSENTSYRTRDERLLFGGFIGLEVISPDKIVIPQWNRQVELTNFQLFNKDVPIGEDSPLQKSISFTNEIVLRHFQSSFSFEFSVLDFLDPDKTQYAYKLDNFDDDWNVVSQVPQATYTNLSPGAYTFRVRATNRSGEWIDNERRLRITILPPWYKTRWAFMLYSGLLVMLFMVIFSTIAKINRYRNDLKIEKRVNEMKLRFFTNISHEIRTPLTLIIGPIEDLIKKPVLDNSDKPRLEIIRRNGKRMLHLTNQLLDFRKVQNNKMRLKISEFDIVEFTRHIYESFEPLANHKNLVYEFSTTTKSYFIWADPTKLDMIIYNIISNALKFTDASKQVKIELNDNEESEFFHIKITDEGRGIAKEELPQIFERYTILSGKELAGTGIGLSLSNELTRLHHGEITVESEPGVGSSFTLKLRKGKEHFVSDEKVIMAGGEEKTVETIIKPSPHEEIVSTNSEPDILKVRNGDRPLVMIVEDNHEIGEYISQSLSPDFASCLASNGQEALDLLNSQNPDLIISDVMMPVMDGMEMTEKIKDNFATSHIPIILLTSKSGVNDQIAGVEKGADVYITKPFNSDYLKAVAKNLIEQRKNIFAKFRDNKTIDPSTLKVNSKDEEFLQKLISYVEENHSEEFTIEELADTLCVSRTVFYNKVKGLTGLSPVEFVRQLKLKIAAHLLTQGYNVSEAAIKVGFSDARYFSRQFKALFGYLPSKHVQKK</sequence>
<dbReference type="Proteomes" id="UP000191055">
    <property type="component" value="Unassembled WGS sequence"/>
</dbReference>
<keyword evidence="10" id="KW-0238">DNA-binding</keyword>
<keyword evidence="4" id="KW-0808">Transferase</keyword>
<evidence type="ECO:0000256" key="8">
    <source>
        <dbReference type="ARBA" id="ARBA00023012"/>
    </source>
</evidence>
<evidence type="ECO:0000256" key="11">
    <source>
        <dbReference type="ARBA" id="ARBA00023163"/>
    </source>
</evidence>
<evidence type="ECO:0000256" key="7">
    <source>
        <dbReference type="ARBA" id="ARBA00022840"/>
    </source>
</evidence>
<dbReference type="InterPro" id="IPR011123">
    <property type="entry name" value="Y_Y_Y"/>
</dbReference>
<dbReference type="SUPFAM" id="SSF47384">
    <property type="entry name" value="Homodimeric domain of signal transducing histidine kinase"/>
    <property type="match status" value="1"/>
</dbReference>
<dbReference type="FunFam" id="1.10.287.130:FF:000045">
    <property type="entry name" value="Two-component system sensor histidine kinase/response regulator"/>
    <property type="match status" value="1"/>
</dbReference>
<keyword evidence="5" id="KW-0547">Nucleotide-binding</keyword>
<dbReference type="SMART" id="SM00448">
    <property type="entry name" value="REC"/>
    <property type="match status" value="1"/>
</dbReference>
<dbReference type="InterPro" id="IPR009057">
    <property type="entry name" value="Homeodomain-like_sf"/>
</dbReference>
<keyword evidence="3 12" id="KW-0597">Phosphoprotein</keyword>
<evidence type="ECO:0000313" key="18">
    <source>
        <dbReference type="Proteomes" id="UP000191055"/>
    </source>
</evidence>
<dbReference type="FunFam" id="3.30.565.10:FF:000037">
    <property type="entry name" value="Hybrid sensor histidine kinase/response regulator"/>
    <property type="match status" value="1"/>
</dbReference>
<evidence type="ECO:0000256" key="5">
    <source>
        <dbReference type="ARBA" id="ARBA00022741"/>
    </source>
</evidence>
<evidence type="ECO:0000256" key="3">
    <source>
        <dbReference type="ARBA" id="ARBA00022553"/>
    </source>
</evidence>
<dbReference type="SMART" id="SM00388">
    <property type="entry name" value="HisKA"/>
    <property type="match status" value="1"/>
</dbReference>
<evidence type="ECO:0000256" key="1">
    <source>
        <dbReference type="ARBA" id="ARBA00000085"/>
    </source>
</evidence>
<dbReference type="PRINTS" id="PR00344">
    <property type="entry name" value="BCTRLSENSOR"/>
</dbReference>
<dbReference type="InterPro" id="IPR003594">
    <property type="entry name" value="HATPase_dom"/>
</dbReference>
<keyword evidence="7" id="KW-0067">ATP-binding</keyword>
<dbReference type="SUPFAM" id="SSF55874">
    <property type="entry name" value="ATPase domain of HSP90 chaperone/DNA topoisomerase II/histidine kinase"/>
    <property type="match status" value="1"/>
</dbReference>
<protein>
    <recommendedName>
        <fullName evidence="2">histidine kinase</fullName>
        <ecNumber evidence="2">2.7.13.3</ecNumber>
    </recommendedName>
</protein>
<evidence type="ECO:0000256" key="9">
    <source>
        <dbReference type="ARBA" id="ARBA00023015"/>
    </source>
</evidence>
<keyword evidence="6 17" id="KW-0418">Kinase</keyword>
<feature type="modified residue" description="4-aspartylphosphate" evidence="12">
    <location>
        <position position="1280"/>
    </location>
</feature>
<dbReference type="InterPro" id="IPR018060">
    <property type="entry name" value="HTH_AraC"/>
</dbReference>
<dbReference type="CDD" id="cd17574">
    <property type="entry name" value="REC_OmpR"/>
    <property type="match status" value="1"/>
</dbReference>
<dbReference type="InterPro" id="IPR011006">
    <property type="entry name" value="CheY-like_superfamily"/>
</dbReference>
<keyword evidence="9" id="KW-0805">Transcription regulation</keyword>
<dbReference type="SMART" id="SM00342">
    <property type="entry name" value="HTH_ARAC"/>
    <property type="match status" value="1"/>
</dbReference>
<dbReference type="Gene3D" id="3.40.50.2300">
    <property type="match status" value="1"/>
</dbReference>
<dbReference type="Pfam" id="PF07494">
    <property type="entry name" value="Reg_prop"/>
    <property type="match status" value="7"/>
</dbReference>
<dbReference type="GO" id="GO:0043565">
    <property type="term" value="F:sequence-specific DNA binding"/>
    <property type="evidence" value="ECO:0007669"/>
    <property type="project" value="InterPro"/>
</dbReference>
<dbReference type="Pfam" id="PF02518">
    <property type="entry name" value="HATPase_c"/>
    <property type="match status" value="1"/>
</dbReference>
<keyword evidence="13" id="KW-0472">Membrane</keyword>
<evidence type="ECO:0000256" key="6">
    <source>
        <dbReference type="ARBA" id="ARBA00022777"/>
    </source>
</evidence>
<evidence type="ECO:0000256" key="4">
    <source>
        <dbReference type="ARBA" id="ARBA00022679"/>
    </source>
</evidence>
<dbReference type="Pfam" id="PF07495">
    <property type="entry name" value="Y_Y_Y"/>
    <property type="match status" value="1"/>
</dbReference>
<dbReference type="InterPro" id="IPR018062">
    <property type="entry name" value="HTH_AraC-typ_CS"/>
</dbReference>
<dbReference type="FunFam" id="2.60.40.10:FF:000791">
    <property type="entry name" value="Two-component system sensor histidine kinase/response regulator"/>
    <property type="match status" value="1"/>
</dbReference>